<evidence type="ECO:0000259" key="5">
    <source>
        <dbReference type="PROSITE" id="PS50871"/>
    </source>
</evidence>
<comment type="subcellular location">
    <subcellularLocation>
        <location evidence="1">Secreted</location>
        <location evidence="1">Extracellular space</location>
        <location evidence="1">Extracellular matrix</location>
    </subcellularLocation>
</comment>
<evidence type="ECO:0000256" key="4">
    <source>
        <dbReference type="SAM" id="Coils"/>
    </source>
</evidence>
<evidence type="ECO:0000256" key="1">
    <source>
        <dbReference type="ARBA" id="ARBA00004498"/>
    </source>
</evidence>
<feature type="coiled-coil region" evidence="4">
    <location>
        <begin position="2"/>
        <end position="36"/>
    </location>
</feature>
<keyword evidence="4" id="KW-0175">Coiled coil</keyword>
<keyword evidence="3" id="KW-0272">Extracellular matrix</keyword>
<dbReference type="SMART" id="SM00110">
    <property type="entry name" value="C1Q"/>
    <property type="match status" value="1"/>
</dbReference>
<protein>
    <recommendedName>
        <fullName evidence="5">C1q domain-containing protein</fullName>
    </recommendedName>
</protein>
<accession>A0ABD1KH83</accession>
<evidence type="ECO:0000313" key="6">
    <source>
        <dbReference type="EMBL" id="KAL2098576.1"/>
    </source>
</evidence>
<proteinExistence type="predicted"/>
<dbReference type="InterPro" id="IPR050392">
    <property type="entry name" value="Collagen/C1q_domain"/>
</dbReference>
<keyword evidence="7" id="KW-1185">Reference proteome</keyword>
<dbReference type="SUPFAM" id="SSF49842">
    <property type="entry name" value="TNF-like"/>
    <property type="match status" value="1"/>
</dbReference>
<evidence type="ECO:0000256" key="2">
    <source>
        <dbReference type="ARBA" id="ARBA00022525"/>
    </source>
</evidence>
<dbReference type="Pfam" id="PF00386">
    <property type="entry name" value="C1q"/>
    <property type="match status" value="1"/>
</dbReference>
<feature type="domain" description="C1q" evidence="5">
    <location>
        <begin position="40"/>
        <end position="177"/>
    </location>
</feature>
<dbReference type="PANTHER" id="PTHR15427">
    <property type="entry name" value="EMILIN ELASTIN MICROFIBRIL INTERFACE-LOCATED PROTEIN ELASTIN MICROFIBRIL INTERFACER"/>
    <property type="match status" value="1"/>
</dbReference>
<dbReference type="Proteomes" id="UP001591681">
    <property type="component" value="Unassembled WGS sequence"/>
</dbReference>
<comment type="caution">
    <text evidence="6">The sequence shown here is derived from an EMBL/GenBank/DDBJ whole genome shotgun (WGS) entry which is preliminary data.</text>
</comment>
<organism evidence="6 7">
    <name type="scientific">Coilia grayii</name>
    <name type="common">Gray's grenadier anchovy</name>
    <dbReference type="NCBI Taxonomy" id="363190"/>
    <lineage>
        <taxon>Eukaryota</taxon>
        <taxon>Metazoa</taxon>
        <taxon>Chordata</taxon>
        <taxon>Craniata</taxon>
        <taxon>Vertebrata</taxon>
        <taxon>Euteleostomi</taxon>
        <taxon>Actinopterygii</taxon>
        <taxon>Neopterygii</taxon>
        <taxon>Teleostei</taxon>
        <taxon>Clupei</taxon>
        <taxon>Clupeiformes</taxon>
        <taxon>Clupeoidei</taxon>
        <taxon>Engraulidae</taxon>
        <taxon>Coilinae</taxon>
        <taxon>Coilia</taxon>
    </lineage>
</organism>
<keyword evidence="2" id="KW-0964">Secreted</keyword>
<sequence length="177" mass="19917">MVVELRVRLTVTENEVENLKKENAAQEAELTAVNTRGKMRKKSKVAFSAGLTDLGYVKAGSDDLNLLFSRIITNVGQAYNSTTGFFTAPVRGVYYFRFTVRDHLASHWMNIRMFKNGQGIMWLDDYETDDYNTYLSSGLTVELEVGDVVNMVLPAGCRIIDNSNNFSTFSGFLLFPL</sequence>
<dbReference type="GO" id="GO:0005581">
    <property type="term" value="C:collagen trimer"/>
    <property type="evidence" value="ECO:0007669"/>
    <property type="project" value="UniProtKB-KW"/>
</dbReference>
<dbReference type="PANTHER" id="PTHR15427:SF33">
    <property type="entry name" value="COLLAGEN IV NC1 DOMAIN-CONTAINING PROTEIN"/>
    <property type="match status" value="1"/>
</dbReference>
<dbReference type="InterPro" id="IPR001073">
    <property type="entry name" value="C1q_dom"/>
</dbReference>
<dbReference type="InterPro" id="IPR008983">
    <property type="entry name" value="Tumour_necrosis_fac-like_dom"/>
</dbReference>
<name>A0ABD1KH83_9TELE</name>
<dbReference type="PROSITE" id="PS50871">
    <property type="entry name" value="C1Q"/>
    <property type="match status" value="1"/>
</dbReference>
<evidence type="ECO:0000313" key="7">
    <source>
        <dbReference type="Proteomes" id="UP001591681"/>
    </source>
</evidence>
<gene>
    <name evidence="6" type="ORF">ACEWY4_005056</name>
</gene>
<dbReference type="PRINTS" id="PR00007">
    <property type="entry name" value="COMPLEMNTC1Q"/>
</dbReference>
<dbReference type="AlphaFoldDB" id="A0ABD1KH83"/>
<evidence type="ECO:0000256" key="3">
    <source>
        <dbReference type="ARBA" id="ARBA00022530"/>
    </source>
</evidence>
<dbReference type="Gene3D" id="2.60.120.40">
    <property type="match status" value="1"/>
</dbReference>
<dbReference type="EMBL" id="JBHFQA010000005">
    <property type="protein sequence ID" value="KAL2098576.1"/>
    <property type="molecule type" value="Genomic_DNA"/>
</dbReference>
<reference evidence="6 7" key="1">
    <citation type="submission" date="2024-09" db="EMBL/GenBank/DDBJ databases">
        <title>A chromosome-level genome assembly of Gray's grenadier anchovy, Coilia grayii.</title>
        <authorList>
            <person name="Fu Z."/>
        </authorList>
    </citation>
    <scope>NUCLEOTIDE SEQUENCE [LARGE SCALE GENOMIC DNA]</scope>
    <source>
        <strain evidence="6">G4</strain>
        <tissue evidence="6">Muscle</tissue>
    </source>
</reference>